<evidence type="ECO:0000256" key="3">
    <source>
        <dbReference type="ARBA" id="ARBA00023163"/>
    </source>
</evidence>
<keyword evidence="1" id="KW-0805">Transcription regulation</keyword>
<evidence type="ECO:0000256" key="4">
    <source>
        <dbReference type="PROSITE-ProRule" id="PRU00335"/>
    </source>
</evidence>
<feature type="DNA-binding region" description="H-T-H motif" evidence="4">
    <location>
        <begin position="73"/>
        <end position="92"/>
    </location>
</feature>
<keyword evidence="3" id="KW-0804">Transcription</keyword>
<protein>
    <submittedName>
        <fullName evidence="6">TetR/AcrR family transcriptional regulator</fullName>
    </submittedName>
</protein>
<sequence>MATPLPCRLRRYACIAPTIHLYRRPRSTPALSTVTHVTFDADVKTAGGEPRNIERIRVAALRSFALHGTSATTMRGVAAAAGVSLGLVQHHFATKAGLISAVDEYVVKLFVSSLARPLPEPPVDSVTEIGTRVTTILAEHPDVAAYLSRALVDGSPVGAQLFDTLLAVGIARWQQRVDRGEVSPDVDLTWAAINSMVLALGTISLKAHVERHLGEPLTSPGQLERWQKSVDTLLREGLFVPGPTP</sequence>
<evidence type="ECO:0000313" key="7">
    <source>
        <dbReference type="Proteomes" id="UP001140272"/>
    </source>
</evidence>
<dbReference type="Pfam" id="PF00440">
    <property type="entry name" value="TetR_N"/>
    <property type="match status" value="1"/>
</dbReference>
<dbReference type="AlphaFoldDB" id="A0A9X2YD97"/>
<organism evidence="6 7">
    <name type="scientific">Mycolicibacterium rufum</name>
    <dbReference type="NCBI Taxonomy" id="318424"/>
    <lineage>
        <taxon>Bacteria</taxon>
        <taxon>Bacillati</taxon>
        <taxon>Actinomycetota</taxon>
        <taxon>Actinomycetes</taxon>
        <taxon>Mycobacteriales</taxon>
        <taxon>Mycobacteriaceae</taxon>
        <taxon>Mycolicibacterium</taxon>
    </lineage>
</organism>
<dbReference type="EMBL" id="JACKRN010000444">
    <property type="protein sequence ID" value="MCV7071225.1"/>
    <property type="molecule type" value="Genomic_DNA"/>
</dbReference>
<dbReference type="GO" id="GO:0003700">
    <property type="term" value="F:DNA-binding transcription factor activity"/>
    <property type="evidence" value="ECO:0007669"/>
    <property type="project" value="TreeGrafter"/>
</dbReference>
<dbReference type="GO" id="GO:0000976">
    <property type="term" value="F:transcription cis-regulatory region binding"/>
    <property type="evidence" value="ECO:0007669"/>
    <property type="project" value="TreeGrafter"/>
</dbReference>
<dbReference type="InterPro" id="IPR001647">
    <property type="entry name" value="HTH_TetR"/>
</dbReference>
<gene>
    <name evidence="6" type="ORF">H7H73_13075</name>
</gene>
<comment type="caution">
    <text evidence="6">The sequence shown here is derived from an EMBL/GenBank/DDBJ whole genome shotgun (WGS) entry which is preliminary data.</text>
</comment>
<accession>A0A9X2YD97</accession>
<reference evidence="6" key="1">
    <citation type="submission" date="2020-07" db="EMBL/GenBank/DDBJ databases">
        <authorList>
            <person name="Pettersson B.M.F."/>
            <person name="Behra P.R.K."/>
            <person name="Ramesh M."/>
            <person name="Das S."/>
            <person name="Dasgupta S."/>
            <person name="Kirsebom L.A."/>
        </authorList>
    </citation>
    <scope>NUCLEOTIDE SEQUENCE</scope>
    <source>
        <strain evidence="6">DSM 45406</strain>
    </source>
</reference>
<evidence type="ECO:0000256" key="1">
    <source>
        <dbReference type="ARBA" id="ARBA00023015"/>
    </source>
</evidence>
<dbReference type="SUPFAM" id="SSF46689">
    <property type="entry name" value="Homeodomain-like"/>
    <property type="match status" value="1"/>
</dbReference>
<dbReference type="InterPro" id="IPR009057">
    <property type="entry name" value="Homeodomain-like_sf"/>
</dbReference>
<name>A0A9X2YD97_9MYCO</name>
<dbReference type="InterPro" id="IPR050109">
    <property type="entry name" value="HTH-type_TetR-like_transc_reg"/>
</dbReference>
<dbReference type="PROSITE" id="PS50977">
    <property type="entry name" value="HTH_TETR_2"/>
    <property type="match status" value="1"/>
</dbReference>
<dbReference type="Gene3D" id="1.10.357.10">
    <property type="entry name" value="Tetracycline Repressor, domain 2"/>
    <property type="match status" value="1"/>
</dbReference>
<dbReference type="PANTHER" id="PTHR30055">
    <property type="entry name" value="HTH-TYPE TRANSCRIPTIONAL REGULATOR RUTR"/>
    <property type="match status" value="1"/>
</dbReference>
<evidence type="ECO:0000259" key="5">
    <source>
        <dbReference type="PROSITE" id="PS50977"/>
    </source>
</evidence>
<dbReference type="PANTHER" id="PTHR30055:SF234">
    <property type="entry name" value="HTH-TYPE TRANSCRIPTIONAL REGULATOR BETI"/>
    <property type="match status" value="1"/>
</dbReference>
<proteinExistence type="predicted"/>
<evidence type="ECO:0000256" key="2">
    <source>
        <dbReference type="ARBA" id="ARBA00023125"/>
    </source>
</evidence>
<dbReference type="Proteomes" id="UP001140272">
    <property type="component" value="Unassembled WGS sequence"/>
</dbReference>
<feature type="domain" description="HTH tetR-type" evidence="5">
    <location>
        <begin position="50"/>
        <end position="110"/>
    </location>
</feature>
<evidence type="ECO:0000313" key="6">
    <source>
        <dbReference type="EMBL" id="MCV7071225.1"/>
    </source>
</evidence>
<keyword evidence="2 4" id="KW-0238">DNA-binding</keyword>
<reference evidence="6" key="2">
    <citation type="journal article" date="2022" name="BMC Genomics">
        <title>Comparative genome analysis of mycobacteria focusing on tRNA and non-coding RNA.</title>
        <authorList>
            <person name="Behra P.R.K."/>
            <person name="Pettersson B.M.F."/>
            <person name="Ramesh M."/>
            <person name="Das S."/>
            <person name="Dasgupta S."/>
            <person name="Kirsebom L.A."/>
        </authorList>
    </citation>
    <scope>NUCLEOTIDE SEQUENCE</scope>
    <source>
        <strain evidence="6">DSM 45406</strain>
    </source>
</reference>